<evidence type="ECO:0000313" key="5">
    <source>
        <dbReference type="Proteomes" id="UP000245464"/>
    </source>
</evidence>
<sequence length="328" mass="35325">MENLTAIITSHPAFEATTRHTVVALKTMQSLSKGSFALGSIVLGWYLNRWANDRALNSNNAPAVFDWNKEIVVVTGGSGGIGAEIVKSLAARGINVIVLDVLPLTYTKGAKMHYYKCDLTNFDELQSIAARIRKDVGEPTITIANAGICRGKPILAASKEDIDLTFGVNNLALLWTAKTFIPSMVNKNHGHFLIVASQTGYTCSPGLTDYSATKSAAIAIYEGLHGEIRRIHKADSVRVSCVSPGPVDTKMFNGIKLGPGIASLNPETLGKKIADIVCGGRAKNIFIPAWAGLTVWMRAMPDWVRVGMQGFSTGIFSQLKPHNPMEGK</sequence>
<dbReference type="GeneID" id="6343989"/>
<protein>
    <submittedName>
        <fullName evidence="4">DltE, Short-chain dehydrogenase</fullName>
    </submittedName>
</protein>
<dbReference type="AlphaFoldDB" id="A0A2W1G0H7"/>
<dbReference type="Proteomes" id="UP000245464">
    <property type="component" value="Chromosome 5"/>
</dbReference>
<dbReference type="InterPro" id="IPR036291">
    <property type="entry name" value="NAD(P)-bd_dom_sf"/>
</dbReference>
<dbReference type="RefSeq" id="XP_001936068.1">
    <property type="nucleotide sequence ID" value="XM_001936033.1"/>
</dbReference>
<evidence type="ECO:0000256" key="3">
    <source>
        <dbReference type="ARBA" id="ARBA00023002"/>
    </source>
</evidence>
<organism evidence="4 5">
    <name type="scientific">Pyrenophora tritici-repentis</name>
    <dbReference type="NCBI Taxonomy" id="45151"/>
    <lineage>
        <taxon>Eukaryota</taxon>
        <taxon>Fungi</taxon>
        <taxon>Dikarya</taxon>
        <taxon>Ascomycota</taxon>
        <taxon>Pezizomycotina</taxon>
        <taxon>Dothideomycetes</taxon>
        <taxon>Pleosporomycetidae</taxon>
        <taxon>Pleosporales</taxon>
        <taxon>Pleosporineae</taxon>
        <taxon>Pleosporaceae</taxon>
        <taxon>Pyrenophora</taxon>
    </lineage>
</organism>
<dbReference type="OMA" id="LAGTECH"/>
<reference evidence="4 5" key="1">
    <citation type="journal article" date="2018" name="BMC Genomics">
        <title>Comparative genomics of the wheat fungal pathogen Pyrenophora tritici-repentis reveals chromosomal variations and genome plasticity.</title>
        <authorList>
            <person name="Moolhuijzen P."/>
            <person name="See P.T."/>
            <person name="Hane J.K."/>
            <person name="Shi G."/>
            <person name="Liu Z."/>
            <person name="Oliver R.P."/>
            <person name="Moffat C.S."/>
        </authorList>
    </citation>
    <scope>NUCLEOTIDE SEQUENCE [LARGE SCALE GENOMIC DNA]</scope>
    <source>
        <strain evidence="4">M4</strain>
    </source>
</reference>
<dbReference type="PANTHER" id="PTHR24322">
    <property type="entry name" value="PKSB"/>
    <property type="match status" value="1"/>
</dbReference>
<dbReference type="CDD" id="cd05339">
    <property type="entry name" value="17beta-HSDXI-like_SDR_c"/>
    <property type="match status" value="1"/>
</dbReference>
<dbReference type="Pfam" id="PF00106">
    <property type="entry name" value="adh_short"/>
    <property type="match status" value="1"/>
</dbReference>
<comment type="similarity">
    <text evidence="1">Belongs to the short-chain dehydrogenases/reductases (SDR) family.</text>
</comment>
<keyword evidence="3" id="KW-0560">Oxidoreductase</keyword>
<accession>A0A2W1G0H7</accession>
<dbReference type="Gene3D" id="3.40.50.720">
    <property type="entry name" value="NAD(P)-binding Rossmann-like Domain"/>
    <property type="match status" value="1"/>
</dbReference>
<evidence type="ECO:0000256" key="1">
    <source>
        <dbReference type="ARBA" id="ARBA00006484"/>
    </source>
</evidence>
<dbReference type="PRINTS" id="PR00081">
    <property type="entry name" value="GDHRDH"/>
</dbReference>
<dbReference type="InterPro" id="IPR020904">
    <property type="entry name" value="Sc_DH/Rdtase_CS"/>
</dbReference>
<comment type="caution">
    <text evidence="4">The sequence shown here is derived from an EMBL/GenBank/DDBJ whole genome shotgun (WGS) entry which is preliminary data.</text>
</comment>
<evidence type="ECO:0000313" key="4">
    <source>
        <dbReference type="EMBL" id="KAF7570703.1"/>
    </source>
</evidence>
<dbReference type="OrthoDB" id="3692528at2759"/>
<name>A0A2W1G0H7_9PLEO</name>
<proteinExistence type="inferred from homology"/>
<dbReference type="SUPFAM" id="SSF51735">
    <property type="entry name" value="NAD(P)-binding Rossmann-fold domains"/>
    <property type="match status" value="1"/>
</dbReference>
<dbReference type="InterPro" id="IPR002347">
    <property type="entry name" value="SDR_fam"/>
</dbReference>
<dbReference type="GO" id="GO:0016616">
    <property type="term" value="F:oxidoreductase activity, acting on the CH-OH group of donors, NAD or NADP as acceptor"/>
    <property type="evidence" value="ECO:0007669"/>
    <property type="project" value="TreeGrafter"/>
</dbReference>
<keyword evidence="2" id="KW-0521">NADP</keyword>
<dbReference type="EMBL" id="NQIK02000005">
    <property type="protein sequence ID" value="KAF7570703.1"/>
    <property type="molecule type" value="Genomic_DNA"/>
</dbReference>
<evidence type="ECO:0000256" key="2">
    <source>
        <dbReference type="ARBA" id="ARBA00022857"/>
    </source>
</evidence>
<dbReference type="KEGG" id="ptrr:6343989"/>
<dbReference type="PROSITE" id="PS00061">
    <property type="entry name" value="ADH_SHORT"/>
    <property type="match status" value="1"/>
</dbReference>
<gene>
    <name evidence="4" type="ORF">PtrM4_107050</name>
</gene>
<dbReference type="PANTHER" id="PTHR24322:SF736">
    <property type="entry name" value="RETINOL DEHYDROGENASE 10"/>
    <property type="match status" value="1"/>
</dbReference>